<evidence type="ECO:0000256" key="12">
    <source>
        <dbReference type="ARBA" id="ARBA00025337"/>
    </source>
</evidence>
<dbReference type="GO" id="GO:0006614">
    <property type="term" value="P:SRP-dependent cotranslational protein targeting to membrane"/>
    <property type="evidence" value="ECO:0007669"/>
    <property type="project" value="InterPro"/>
</dbReference>
<keyword evidence="5" id="KW-1003">Cell membrane</keyword>
<feature type="region of interest" description="Disordered" evidence="14">
    <location>
        <begin position="57"/>
        <end position="88"/>
    </location>
</feature>
<dbReference type="Proteomes" id="UP000224003">
    <property type="component" value="Unassembled WGS sequence"/>
</dbReference>
<keyword evidence="4" id="KW-0813">Transport</keyword>
<keyword evidence="9" id="KW-0342">GTP-binding</keyword>
<organism evidence="17 18">
    <name type="scientific">Bacillus thuringiensis</name>
    <dbReference type="NCBI Taxonomy" id="1428"/>
    <lineage>
        <taxon>Bacteria</taxon>
        <taxon>Bacillati</taxon>
        <taxon>Bacillota</taxon>
        <taxon>Bacilli</taxon>
        <taxon>Bacillales</taxon>
        <taxon>Bacillaceae</taxon>
        <taxon>Bacillus</taxon>
        <taxon>Bacillus cereus group</taxon>
    </lineage>
</organism>
<dbReference type="EMBL" id="NUVX01000070">
    <property type="protein sequence ID" value="PFJ31037.1"/>
    <property type="molecule type" value="Genomic_DNA"/>
</dbReference>
<protein>
    <recommendedName>
        <fullName evidence="3">Flagellar biosynthesis protein FlhF</fullName>
    </recommendedName>
    <alternativeName>
        <fullName evidence="13">Flagella-associated GTP-binding protein</fullName>
    </alternativeName>
</protein>
<dbReference type="InterPro" id="IPR027417">
    <property type="entry name" value="P-loop_NTPase"/>
</dbReference>
<sequence>MTSKVVTEYGRTREEAASKLKTKYPSSEIFYDRTFRNGWKFWSKKWELKAVLYEEPKQPKVKAEEPKVKAEEKTKNKKNNNQQEALNTDERKATLLKMLANSEVAPNGTTSVSDQKIEELMNTVDMLIKKLNTEEKKKSLPLPLEKMESYLKEQEVDDRTARIYVEKVEEEFKGVPNIEDNEVNESIRSLIENQINVMGPMKSEEKKIICVVGPTGVGKTTTLAKIGWEIISQNRTVGFITTDTFRSGAKEQLEQYAQKMDAETIVAKSAKELKEAIQYFQNVNKVDHILIDTVGRNPLVEESIESVKEYLEIAKPQNEEEMLTCLVLSSTSKVRDLKETLSRFEQVKIDSMIFTKLDETYNIGSVLNVFNFTDLPLLYVTDGQDITKNIYAPTKRMLSEKILNKDTALEGKIIA</sequence>
<evidence type="ECO:0000256" key="9">
    <source>
        <dbReference type="ARBA" id="ARBA00023134"/>
    </source>
</evidence>
<gene>
    <name evidence="17" type="ORF">COJ15_30360</name>
</gene>
<evidence type="ECO:0000256" key="4">
    <source>
        <dbReference type="ARBA" id="ARBA00022448"/>
    </source>
</evidence>
<name>A0A9X6WHQ1_BACTU</name>
<evidence type="ECO:0000259" key="15">
    <source>
        <dbReference type="SMART" id="SM00382"/>
    </source>
</evidence>
<evidence type="ECO:0000256" key="8">
    <source>
        <dbReference type="ARBA" id="ARBA00022927"/>
    </source>
</evidence>
<comment type="caution">
    <text evidence="17">The sequence shown here is derived from an EMBL/GenBank/DDBJ whole genome shotgun (WGS) entry which is preliminary data.</text>
</comment>
<dbReference type="SUPFAM" id="SSF52540">
    <property type="entry name" value="P-loop containing nucleoside triphosphate hydrolases"/>
    <property type="match status" value="1"/>
</dbReference>
<dbReference type="CDD" id="cd17873">
    <property type="entry name" value="FlhF"/>
    <property type="match status" value="1"/>
</dbReference>
<proteinExistence type="inferred from homology"/>
<evidence type="ECO:0000313" key="18">
    <source>
        <dbReference type="Proteomes" id="UP000224003"/>
    </source>
</evidence>
<dbReference type="SMART" id="SM00382">
    <property type="entry name" value="AAA"/>
    <property type="match status" value="1"/>
</dbReference>
<keyword evidence="8" id="KW-0653">Protein transport</keyword>
<keyword evidence="6" id="KW-0547">Nucleotide-binding</keyword>
<evidence type="ECO:0000256" key="2">
    <source>
        <dbReference type="ARBA" id="ARBA00008531"/>
    </source>
</evidence>
<dbReference type="InterPro" id="IPR047040">
    <property type="entry name" value="FlhF__GTPase_dom"/>
</dbReference>
<dbReference type="GO" id="GO:0005886">
    <property type="term" value="C:plasma membrane"/>
    <property type="evidence" value="ECO:0007669"/>
    <property type="project" value="UniProtKB-SubCell"/>
</dbReference>
<keyword evidence="7" id="KW-1005">Bacterial flagellum biogenesis</keyword>
<dbReference type="Gene3D" id="3.40.50.300">
    <property type="entry name" value="P-loop containing nucleotide triphosphate hydrolases"/>
    <property type="match status" value="1"/>
</dbReference>
<evidence type="ECO:0000256" key="5">
    <source>
        <dbReference type="ARBA" id="ARBA00022475"/>
    </source>
</evidence>
<evidence type="ECO:0000256" key="10">
    <source>
        <dbReference type="ARBA" id="ARBA00023136"/>
    </source>
</evidence>
<dbReference type="AlphaFoldDB" id="A0A9X6WHQ1"/>
<dbReference type="GO" id="GO:0005525">
    <property type="term" value="F:GTP binding"/>
    <property type="evidence" value="ECO:0007669"/>
    <property type="project" value="UniProtKB-KW"/>
</dbReference>
<evidence type="ECO:0000313" key="17">
    <source>
        <dbReference type="EMBL" id="PFJ31037.1"/>
    </source>
</evidence>
<evidence type="ECO:0000259" key="16">
    <source>
        <dbReference type="SMART" id="SM00962"/>
    </source>
</evidence>
<dbReference type="PANTHER" id="PTHR43134:SF3">
    <property type="entry name" value="FLAGELLAR BIOSYNTHESIS PROTEIN FLHF"/>
    <property type="match status" value="1"/>
</dbReference>
<dbReference type="GO" id="GO:0044781">
    <property type="term" value="P:bacterial-type flagellum organization"/>
    <property type="evidence" value="ECO:0007669"/>
    <property type="project" value="UniProtKB-KW"/>
</dbReference>
<dbReference type="Pfam" id="PF00448">
    <property type="entry name" value="SRP54"/>
    <property type="match status" value="1"/>
</dbReference>
<dbReference type="InterPro" id="IPR000897">
    <property type="entry name" value="SRP54_GTPase_dom"/>
</dbReference>
<accession>A0A9X6WHQ1</accession>
<reference evidence="17 18" key="1">
    <citation type="submission" date="2017-09" db="EMBL/GenBank/DDBJ databases">
        <title>Large-scale bioinformatics analysis of Bacillus genomes uncovers conserved roles of natural products in bacterial physiology.</title>
        <authorList>
            <consortium name="Agbiome Team Llc"/>
            <person name="Bleich R.M."/>
            <person name="Grubbs K.J."/>
            <person name="Santa Maria K.C."/>
            <person name="Allen S.E."/>
            <person name="Farag S."/>
            <person name="Shank E.A."/>
            <person name="Bowers A."/>
        </authorList>
    </citation>
    <scope>NUCLEOTIDE SEQUENCE [LARGE SCALE GENOMIC DNA]</scope>
    <source>
        <strain evidence="17 18">AFS085496</strain>
    </source>
</reference>
<comment type="similarity">
    <text evidence="2">Belongs to the GTP-binding SRP family.</text>
</comment>
<dbReference type="GO" id="GO:0005047">
    <property type="term" value="F:signal recognition particle binding"/>
    <property type="evidence" value="ECO:0007669"/>
    <property type="project" value="TreeGrafter"/>
</dbReference>
<feature type="compositionally biased region" description="Basic and acidic residues" evidence="14">
    <location>
        <begin position="57"/>
        <end position="74"/>
    </location>
</feature>
<dbReference type="Gene3D" id="1.20.120.1380">
    <property type="entry name" value="Flagellar FlhF biosynthesis protein, N domain"/>
    <property type="match status" value="1"/>
</dbReference>
<keyword evidence="10" id="KW-0472">Membrane</keyword>
<evidence type="ECO:0000256" key="7">
    <source>
        <dbReference type="ARBA" id="ARBA00022795"/>
    </source>
</evidence>
<feature type="domain" description="SRP54-type proteins GTP-binding" evidence="16">
    <location>
        <begin position="206"/>
        <end position="404"/>
    </location>
</feature>
<evidence type="ECO:0000256" key="11">
    <source>
        <dbReference type="ARBA" id="ARBA00023225"/>
    </source>
</evidence>
<comment type="function">
    <text evidence="12">Necessary for flagellar biosynthesis. May be involved in translocation of the flagellum.</text>
</comment>
<dbReference type="FunFam" id="3.40.50.300:FF:000695">
    <property type="entry name" value="Flagellar biosynthesis regulator FlhF"/>
    <property type="match status" value="1"/>
</dbReference>
<evidence type="ECO:0000256" key="13">
    <source>
        <dbReference type="ARBA" id="ARBA00030866"/>
    </source>
</evidence>
<dbReference type="GO" id="GO:0015031">
    <property type="term" value="P:protein transport"/>
    <property type="evidence" value="ECO:0007669"/>
    <property type="project" value="UniProtKB-KW"/>
</dbReference>
<feature type="domain" description="AAA+ ATPase" evidence="15">
    <location>
        <begin position="205"/>
        <end position="359"/>
    </location>
</feature>
<dbReference type="SMART" id="SM00962">
    <property type="entry name" value="SRP54"/>
    <property type="match status" value="1"/>
</dbReference>
<evidence type="ECO:0000256" key="14">
    <source>
        <dbReference type="SAM" id="MobiDB-lite"/>
    </source>
</evidence>
<evidence type="ECO:0000256" key="3">
    <source>
        <dbReference type="ARBA" id="ARBA00014919"/>
    </source>
</evidence>
<evidence type="ECO:0000256" key="6">
    <source>
        <dbReference type="ARBA" id="ARBA00022741"/>
    </source>
</evidence>
<keyword evidence="11" id="KW-1006">Bacterial flagellum protein export</keyword>
<dbReference type="PANTHER" id="PTHR43134">
    <property type="entry name" value="SIGNAL RECOGNITION PARTICLE RECEPTOR SUBUNIT ALPHA"/>
    <property type="match status" value="1"/>
</dbReference>
<dbReference type="InterPro" id="IPR003593">
    <property type="entry name" value="AAA+_ATPase"/>
</dbReference>
<comment type="subcellular location">
    <subcellularLocation>
        <location evidence="1">Cell membrane</location>
        <topology evidence="1">Peripheral membrane protein</topology>
        <orientation evidence="1">Cytoplasmic side</orientation>
    </subcellularLocation>
</comment>
<evidence type="ECO:0000256" key="1">
    <source>
        <dbReference type="ARBA" id="ARBA00004413"/>
    </source>
</evidence>
<dbReference type="GO" id="GO:0003924">
    <property type="term" value="F:GTPase activity"/>
    <property type="evidence" value="ECO:0007669"/>
    <property type="project" value="InterPro"/>
</dbReference>